<name>A0AAV4CU53_9GAST</name>
<protein>
    <submittedName>
        <fullName evidence="4">Alpha-amylase</fullName>
    </submittedName>
</protein>
<dbReference type="Pfam" id="PF00128">
    <property type="entry name" value="Alpha-amylase"/>
    <property type="match status" value="1"/>
</dbReference>
<feature type="region of interest" description="Disordered" evidence="1">
    <location>
        <begin position="1"/>
        <end position="66"/>
    </location>
</feature>
<dbReference type="SMART" id="SM00642">
    <property type="entry name" value="Aamy"/>
    <property type="match status" value="1"/>
</dbReference>
<keyword evidence="2" id="KW-0812">Transmembrane</keyword>
<dbReference type="InterPro" id="IPR017853">
    <property type="entry name" value="GH"/>
</dbReference>
<feature type="compositionally biased region" description="Basic and acidic residues" evidence="1">
    <location>
        <begin position="1"/>
        <end position="19"/>
    </location>
</feature>
<evidence type="ECO:0000256" key="2">
    <source>
        <dbReference type="SAM" id="Phobius"/>
    </source>
</evidence>
<proteinExistence type="predicted"/>
<evidence type="ECO:0000259" key="3">
    <source>
        <dbReference type="SMART" id="SM00642"/>
    </source>
</evidence>
<dbReference type="InterPro" id="IPR045857">
    <property type="entry name" value="O16G_dom_2"/>
</dbReference>
<dbReference type="AlphaFoldDB" id="A0AAV4CU53"/>
<feature type="domain" description="Glycosyl hydrolase family 13 catalytic" evidence="3">
    <location>
        <begin position="132"/>
        <end position="555"/>
    </location>
</feature>
<dbReference type="PANTHER" id="PTHR10357:SF179">
    <property type="entry name" value="NEUTRAL AND BASIC AMINO ACID TRANSPORT PROTEIN RBAT"/>
    <property type="match status" value="1"/>
</dbReference>
<evidence type="ECO:0000313" key="4">
    <source>
        <dbReference type="EMBL" id="GFO35380.1"/>
    </source>
</evidence>
<keyword evidence="2" id="KW-1133">Transmembrane helix</keyword>
<dbReference type="Pfam" id="PF16028">
    <property type="entry name" value="SLC3A2_N"/>
    <property type="match status" value="1"/>
</dbReference>
<dbReference type="InterPro" id="IPR031984">
    <property type="entry name" value="SLC3A2_N"/>
</dbReference>
<dbReference type="SUPFAM" id="SSF51445">
    <property type="entry name" value="(Trans)glycosidases"/>
    <property type="match status" value="1"/>
</dbReference>
<dbReference type="Gene3D" id="3.90.400.10">
    <property type="entry name" value="Oligo-1,6-glucosidase, Domain 2"/>
    <property type="match status" value="1"/>
</dbReference>
<dbReference type="InterPro" id="IPR006047">
    <property type="entry name" value="GH13_cat_dom"/>
</dbReference>
<gene>
    <name evidence="4" type="ORF">PoB_006188500</name>
</gene>
<evidence type="ECO:0000313" key="5">
    <source>
        <dbReference type="Proteomes" id="UP000735302"/>
    </source>
</evidence>
<dbReference type="EMBL" id="BLXT01006999">
    <property type="protein sequence ID" value="GFO35380.1"/>
    <property type="molecule type" value="Genomic_DNA"/>
</dbReference>
<accession>A0AAV4CU53</accession>
<dbReference type="PANTHER" id="PTHR10357">
    <property type="entry name" value="ALPHA-AMYLASE FAMILY MEMBER"/>
    <property type="match status" value="1"/>
</dbReference>
<feature type="transmembrane region" description="Helical" evidence="2">
    <location>
        <begin position="89"/>
        <end position="113"/>
    </location>
</feature>
<dbReference type="GO" id="GO:0005975">
    <property type="term" value="P:carbohydrate metabolic process"/>
    <property type="evidence" value="ECO:0007669"/>
    <property type="project" value="InterPro"/>
</dbReference>
<reference evidence="4 5" key="1">
    <citation type="journal article" date="2021" name="Elife">
        <title>Chloroplast acquisition without the gene transfer in kleptoplastic sea slugs, Plakobranchus ocellatus.</title>
        <authorList>
            <person name="Maeda T."/>
            <person name="Takahashi S."/>
            <person name="Yoshida T."/>
            <person name="Shimamura S."/>
            <person name="Takaki Y."/>
            <person name="Nagai Y."/>
            <person name="Toyoda A."/>
            <person name="Suzuki Y."/>
            <person name="Arimoto A."/>
            <person name="Ishii H."/>
            <person name="Satoh N."/>
            <person name="Nishiyama T."/>
            <person name="Hasebe M."/>
            <person name="Maruyama T."/>
            <person name="Minagawa J."/>
            <person name="Obokata J."/>
            <person name="Shigenobu S."/>
        </authorList>
    </citation>
    <scope>NUCLEOTIDE SEQUENCE [LARGE SCALE GENOMIC DNA]</scope>
</reference>
<dbReference type="Gene3D" id="3.20.20.80">
    <property type="entry name" value="Glycosidases"/>
    <property type="match status" value="1"/>
</dbReference>
<keyword evidence="2" id="KW-0472">Membrane</keyword>
<dbReference type="Proteomes" id="UP000735302">
    <property type="component" value="Unassembled WGS sequence"/>
</dbReference>
<comment type="caution">
    <text evidence="4">The sequence shown here is derived from an EMBL/GenBank/DDBJ whole genome shotgun (WGS) entry which is preliminary data.</text>
</comment>
<evidence type="ECO:0000256" key="1">
    <source>
        <dbReference type="SAM" id="MobiDB-lite"/>
    </source>
</evidence>
<sequence>MTNPEEGKPNGAENEKSEFDNSTAIDMDPDESRTQLINGGAGGDDHPEKFQTVIRDPGASSSDGESFNGLGKDEVLQYANDPFWVKLRWVMFILFWVGWLAMLITAIAIIVLAPRCPHRPDLKWYHTDNIYQVYGKSFKDSNDNGIGDFEGLKDKMDYITDDDDLNTKALWLSLIYQADKGSSGMGVIDHKALDPDFIDDPDKFRSWVKKLRKEGKKVILDLIPNQTSKKHPWFVKSVKEEGDYKDYYVWASGDASNPPNNWKMVNSSESAWTYDPTRKQCYLHQFSSEYPDLNLNNSKVLEEMKDIMKYWFDAGVSGFNVRGLEYLVENPDFADDDENCTQTRNYMGTLHVLEELRKVAEDYSDKPGRERVLFATVQHANRAQIEAYWGTEDNERLHIVSPFMSSLSATCDAVCVKQMIENVISEETEEEQWLGLQVGDSDSARIATRLETGDGKYKDRLLTTHALQLLLPGTPFVYYGDEFGQRDGESSVGMDKYRAPMQWDKTENAGFTGKGVKPWTDLSEYYMEDNVEAGKVLFKDVMTPFQAYQKLTKLRHEESFQFGKTKMCTVGSDVLMFSRHASRFPYFITLVNMGDKDVTVSPSDLKCLETKDETIVRFHAQNKNVGDMVDLEDFGVHLEQYDVIVLEFAADD</sequence>
<organism evidence="4 5">
    <name type="scientific">Plakobranchus ocellatus</name>
    <dbReference type="NCBI Taxonomy" id="259542"/>
    <lineage>
        <taxon>Eukaryota</taxon>
        <taxon>Metazoa</taxon>
        <taxon>Spiralia</taxon>
        <taxon>Lophotrochozoa</taxon>
        <taxon>Mollusca</taxon>
        <taxon>Gastropoda</taxon>
        <taxon>Heterobranchia</taxon>
        <taxon>Euthyneura</taxon>
        <taxon>Panpulmonata</taxon>
        <taxon>Sacoglossa</taxon>
        <taxon>Placobranchoidea</taxon>
        <taxon>Plakobranchidae</taxon>
        <taxon>Plakobranchus</taxon>
    </lineage>
</organism>
<keyword evidence="5" id="KW-1185">Reference proteome</keyword>